<dbReference type="EMBL" id="JACBZX010000001">
    <property type="protein sequence ID" value="NYG38143.1"/>
    <property type="molecule type" value="Genomic_DNA"/>
</dbReference>
<gene>
    <name evidence="1" type="ORF">BJY28_002612</name>
</gene>
<dbReference type="GO" id="GO:0016787">
    <property type="term" value="F:hydrolase activity"/>
    <property type="evidence" value="ECO:0007669"/>
    <property type="project" value="UniProtKB-KW"/>
</dbReference>
<dbReference type="InterPro" id="IPR036412">
    <property type="entry name" value="HAD-like_sf"/>
</dbReference>
<reference evidence="1 2" key="1">
    <citation type="submission" date="2020-07" db="EMBL/GenBank/DDBJ databases">
        <title>Sequencing the genomes of 1000 actinobacteria strains.</title>
        <authorList>
            <person name="Klenk H.-P."/>
        </authorList>
    </citation>
    <scope>NUCLEOTIDE SEQUENCE [LARGE SCALE GENOMIC DNA]</scope>
    <source>
        <strain evidence="1 2">DSM 24723</strain>
    </source>
</reference>
<sequence length="226" mass="23363">MSAAPDLPAAVLWDMDGTLVDTEPYWMQAERELVEEHGGTWPDELAVQLVGQPLLVSADIIRRRSPVDLAPEEIVRRLESRVVAQIAESVPWRPGARELLAACREAGVRCALVTMSWTSLASAVVAATPEGSFALQVTGDRVARGKPDPEAYLTAASELGVAPGECVALEDSPAGVGAAVAAGVPTLAIPHVVPVPQVPGARQIATLEGLGVADLRGLAAATGSAG</sequence>
<dbReference type="PANTHER" id="PTHR18901:SF38">
    <property type="entry name" value="PSEUDOURIDINE-5'-PHOSPHATASE"/>
    <property type="match status" value="1"/>
</dbReference>
<dbReference type="Gene3D" id="1.10.150.240">
    <property type="entry name" value="Putative phosphatase, domain 2"/>
    <property type="match status" value="1"/>
</dbReference>
<protein>
    <submittedName>
        <fullName evidence="1">HAD superfamily hydrolase (TIGR01509 family)</fullName>
    </submittedName>
</protein>
<name>A0A852XBN1_9MICO</name>
<dbReference type="SFLD" id="SFLDG01129">
    <property type="entry name" value="C1.5:_HAD__Beta-PGM__Phosphata"/>
    <property type="match status" value="1"/>
</dbReference>
<dbReference type="Pfam" id="PF00702">
    <property type="entry name" value="Hydrolase"/>
    <property type="match status" value="1"/>
</dbReference>
<evidence type="ECO:0000313" key="1">
    <source>
        <dbReference type="EMBL" id="NYG38143.1"/>
    </source>
</evidence>
<dbReference type="AlphaFoldDB" id="A0A852XBN1"/>
<dbReference type="RefSeq" id="WP_343037111.1">
    <property type="nucleotide sequence ID" value="NZ_JACBZX010000001.1"/>
</dbReference>
<keyword evidence="2" id="KW-1185">Reference proteome</keyword>
<dbReference type="SFLD" id="SFLDS00003">
    <property type="entry name" value="Haloacid_Dehalogenase"/>
    <property type="match status" value="1"/>
</dbReference>
<comment type="caution">
    <text evidence="1">The sequence shown here is derived from an EMBL/GenBank/DDBJ whole genome shotgun (WGS) entry which is preliminary data.</text>
</comment>
<dbReference type="NCBIfam" id="TIGR01509">
    <property type="entry name" value="HAD-SF-IA-v3"/>
    <property type="match status" value="1"/>
</dbReference>
<dbReference type="SUPFAM" id="SSF56784">
    <property type="entry name" value="HAD-like"/>
    <property type="match status" value="1"/>
</dbReference>
<dbReference type="InterPro" id="IPR023198">
    <property type="entry name" value="PGP-like_dom2"/>
</dbReference>
<dbReference type="Proteomes" id="UP000592181">
    <property type="component" value="Unassembled WGS sequence"/>
</dbReference>
<accession>A0A852XBN1</accession>
<proteinExistence type="predicted"/>
<organism evidence="1 2">
    <name type="scientific">Janibacter alkaliphilus</name>
    <dbReference type="NCBI Taxonomy" id="1069963"/>
    <lineage>
        <taxon>Bacteria</taxon>
        <taxon>Bacillati</taxon>
        <taxon>Actinomycetota</taxon>
        <taxon>Actinomycetes</taxon>
        <taxon>Micrococcales</taxon>
        <taxon>Intrasporangiaceae</taxon>
        <taxon>Janibacter</taxon>
    </lineage>
</organism>
<evidence type="ECO:0000313" key="2">
    <source>
        <dbReference type="Proteomes" id="UP000592181"/>
    </source>
</evidence>
<dbReference type="PRINTS" id="PR00413">
    <property type="entry name" value="HADHALOGNASE"/>
</dbReference>
<dbReference type="PANTHER" id="PTHR18901">
    <property type="entry name" value="2-DEOXYGLUCOSE-6-PHOSPHATE PHOSPHATASE 2"/>
    <property type="match status" value="1"/>
</dbReference>
<dbReference type="InterPro" id="IPR006439">
    <property type="entry name" value="HAD-SF_hydro_IA"/>
</dbReference>
<keyword evidence="1" id="KW-0378">Hydrolase</keyword>
<dbReference type="InterPro" id="IPR023214">
    <property type="entry name" value="HAD_sf"/>
</dbReference>
<dbReference type="Gene3D" id="3.40.50.1000">
    <property type="entry name" value="HAD superfamily/HAD-like"/>
    <property type="match status" value="1"/>
</dbReference>